<keyword evidence="3" id="KW-1185">Reference proteome</keyword>
<gene>
    <name evidence="2" type="ORF">HU200_007960</name>
</gene>
<dbReference type="Proteomes" id="UP000636709">
    <property type="component" value="Unassembled WGS sequence"/>
</dbReference>
<evidence type="ECO:0000313" key="2">
    <source>
        <dbReference type="EMBL" id="KAF8765986.1"/>
    </source>
</evidence>
<evidence type="ECO:0000256" key="1">
    <source>
        <dbReference type="SAM" id="MobiDB-lite"/>
    </source>
</evidence>
<dbReference type="EMBL" id="JACEFO010000523">
    <property type="protein sequence ID" value="KAF8765986.1"/>
    <property type="molecule type" value="Genomic_DNA"/>
</dbReference>
<proteinExistence type="predicted"/>
<feature type="region of interest" description="Disordered" evidence="1">
    <location>
        <begin position="63"/>
        <end position="126"/>
    </location>
</feature>
<protein>
    <submittedName>
        <fullName evidence="2">Uncharacterized protein</fullName>
    </submittedName>
</protein>
<organism evidence="2 3">
    <name type="scientific">Digitaria exilis</name>
    <dbReference type="NCBI Taxonomy" id="1010633"/>
    <lineage>
        <taxon>Eukaryota</taxon>
        <taxon>Viridiplantae</taxon>
        <taxon>Streptophyta</taxon>
        <taxon>Embryophyta</taxon>
        <taxon>Tracheophyta</taxon>
        <taxon>Spermatophyta</taxon>
        <taxon>Magnoliopsida</taxon>
        <taxon>Liliopsida</taxon>
        <taxon>Poales</taxon>
        <taxon>Poaceae</taxon>
        <taxon>PACMAD clade</taxon>
        <taxon>Panicoideae</taxon>
        <taxon>Panicodae</taxon>
        <taxon>Paniceae</taxon>
        <taxon>Anthephorinae</taxon>
        <taxon>Digitaria</taxon>
    </lineage>
</organism>
<accession>A0A835FMG6</accession>
<name>A0A835FMG6_9POAL</name>
<dbReference type="OrthoDB" id="6359816at2759"/>
<evidence type="ECO:0000313" key="3">
    <source>
        <dbReference type="Proteomes" id="UP000636709"/>
    </source>
</evidence>
<sequence>MEKLMAVQGRRCQVIDRANPHQRRLIEPPCLQRLCPHRKTKSSFRVHNKTVRPCGCHGAVHLPTPASTPQAPRVRVAPDPDAGDLTHRDNPATRAAGASGNSPMQKLGAKRQQQQQPWPPDGETTRLDALARPCEQTNVFMAEFFNPTKEKADDSVHINDIEARVFEALLHFGH</sequence>
<comment type="caution">
    <text evidence="2">The sequence shown here is derived from an EMBL/GenBank/DDBJ whole genome shotgun (WGS) entry which is preliminary data.</text>
</comment>
<dbReference type="AlphaFoldDB" id="A0A835FMG6"/>
<reference evidence="2" key="1">
    <citation type="submission" date="2020-07" db="EMBL/GenBank/DDBJ databases">
        <title>Genome sequence and genetic diversity analysis of an under-domesticated orphan crop, white fonio (Digitaria exilis).</title>
        <authorList>
            <person name="Bennetzen J.L."/>
            <person name="Chen S."/>
            <person name="Ma X."/>
            <person name="Wang X."/>
            <person name="Yssel A.E.J."/>
            <person name="Chaluvadi S.R."/>
            <person name="Johnson M."/>
            <person name="Gangashetty P."/>
            <person name="Hamidou F."/>
            <person name="Sanogo M.D."/>
            <person name="Zwaenepoel A."/>
            <person name="Wallace J."/>
            <person name="Van De Peer Y."/>
            <person name="Van Deynze A."/>
        </authorList>
    </citation>
    <scope>NUCLEOTIDE SEQUENCE</scope>
    <source>
        <tissue evidence="2">Leaves</tissue>
    </source>
</reference>